<name>A0ABS0C0M0_9GAMM</name>
<dbReference type="Proteomes" id="UP001193680">
    <property type="component" value="Unassembled WGS sequence"/>
</dbReference>
<accession>A0ABS0C0M0</accession>
<dbReference type="PRINTS" id="PR00377">
    <property type="entry name" value="IMPHPHTASES"/>
</dbReference>
<dbReference type="GO" id="GO:0008441">
    <property type="term" value="F:3'(2'),5'-bisphosphate nucleotidase activity"/>
    <property type="evidence" value="ECO:0007669"/>
    <property type="project" value="UniProtKB-EC"/>
</dbReference>
<dbReference type="InterPro" id="IPR006240">
    <property type="entry name" value="CysQ"/>
</dbReference>
<keyword evidence="6" id="KW-0479">Metal-binding</keyword>
<dbReference type="Gene3D" id="3.40.190.80">
    <property type="match status" value="1"/>
</dbReference>
<feature type="binding site" evidence="6">
    <location>
        <position position="97"/>
    </location>
    <ligand>
        <name>Mg(2+)</name>
        <dbReference type="ChEBI" id="CHEBI:18420"/>
        <label>2</label>
    </ligand>
</feature>
<keyword evidence="3 6" id="KW-0997">Cell inner membrane</keyword>
<dbReference type="SUPFAM" id="SSF56655">
    <property type="entry name" value="Carbohydrate phosphatase"/>
    <property type="match status" value="1"/>
</dbReference>
<evidence type="ECO:0000256" key="6">
    <source>
        <dbReference type="HAMAP-Rule" id="MF_02095"/>
    </source>
</evidence>
<keyword evidence="6" id="KW-0460">Magnesium</keyword>
<feature type="binding site" evidence="6">
    <location>
        <position position="238"/>
    </location>
    <ligand>
        <name>Mg(2+)</name>
        <dbReference type="ChEBI" id="CHEBI:18420"/>
        <label>2</label>
    </ligand>
</feature>
<feature type="binding site" evidence="6">
    <location>
        <begin position="99"/>
        <end position="102"/>
    </location>
    <ligand>
        <name>substrate</name>
    </ligand>
</feature>
<evidence type="ECO:0000256" key="5">
    <source>
        <dbReference type="ARBA" id="ARBA00023136"/>
    </source>
</evidence>
<evidence type="ECO:0000256" key="1">
    <source>
        <dbReference type="ARBA" id="ARBA00005289"/>
    </source>
</evidence>
<feature type="binding site" evidence="6">
    <location>
        <position position="76"/>
    </location>
    <ligand>
        <name>Mg(2+)</name>
        <dbReference type="ChEBI" id="CHEBI:18420"/>
        <label>1</label>
    </ligand>
</feature>
<proteinExistence type="inferred from homology"/>
<dbReference type="InterPro" id="IPR050725">
    <property type="entry name" value="CysQ/Inositol_MonoPase"/>
</dbReference>
<dbReference type="PANTHER" id="PTHR43028:SF5">
    <property type="entry name" value="3'(2'),5'-BISPHOSPHATE NUCLEOTIDASE 1"/>
    <property type="match status" value="1"/>
</dbReference>
<dbReference type="PANTHER" id="PTHR43028">
    <property type="entry name" value="3'(2'),5'-BISPHOSPHATE NUCLEOTIDASE 1"/>
    <property type="match status" value="1"/>
</dbReference>
<evidence type="ECO:0000256" key="3">
    <source>
        <dbReference type="ARBA" id="ARBA00022519"/>
    </source>
</evidence>
<dbReference type="PROSITE" id="PS00630">
    <property type="entry name" value="IMP_2"/>
    <property type="match status" value="1"/>
</dbReference>
<dbReference type="Gene3D" id="3.30.540.10">
    <property type="entry name" value="Fructose-1,6-Bisphosphatase, subunit A, domain 1"/>
    <property type="match status" value="1"/>
</dbReference>
<evidence type="ECO:0000313" key="7">
    <source>
        <dbReference type="EMBL" id="MBF6058883.1"/>
    </source>
</evidence>
<comment type="subcellular location">
    <subcellularLocation>
        <location evidence="6">Cell inner membrane</location>
        <topology evidence="6">Peripheral membrane protein</topology>
        <orientation evidence="6">Cytoplasmic side</orientation>
    </subcellularLocation>
</comment>
<evidence type="ECO:0000313" key="8">
    <source>
        <dbReference type="Proteomes" id="UP001193680"/>
    </source>
</evidence>
<dbReference type="EMBL" id="JACBGI020000030">
    <property type="protein sequence ID" value="MBF6058883.1"/>
    <property type="molecule type" value="Genomic_DNA"/>
</dbReference>
<evidence type="ECO:0000256" key="2">
    <source>
        <dbReference type="ARBA" id="ARBA00022475"/>
    </source>
</evidence>
<feature type="binding site" evidence="6">
    <location>
        <position position="238"/>
    </location>
    <ligand>
        <name>substrate</name>
    </ligand>
</feature>
<dbReference type="RefSeq" id="WP_185979026.1">
    <property type="nucleotide sequence ID" value="NZ_JACBGI020000030.1"/>
</dbReference>
<protein>
    <recommendedName>
        <fullName evidence="6">3'(2'),5'-bisphosphate nucleotidase CysQ</fullName>
        <ecNumber evidence="6">3.1.3.7</ecNumber>
    </recommendedName>
    <alternativeName>
        <fullName evidence="6">3'(2'),5-bisphosphonucleoside 3'(2')-phosphohydrolase</fullName>
    </alternativeName>
    <alternativeName>
        <fullName evidence="6">3'-phosphoadenosine 5'-phosphate phosphatase</fullName>
        <shortName evidence="6">PAP phosphatase</shortName>
    </alternativeName>
</protein>
<evidence type="ECO:0000256" key="4">
    <source>
        <dbReference type="ARBA" id="ARBA00022801"/>
    </source>
</evidence>
<feature type="binding site" evidence="6">
    <location>
        <position position="76"/>
    </location>
    <ligand>
        <name>substrate</name>
    </ligand>
</feature>
<dbReference type="InterPro" id="IPR020550">
    <property type="entry name" value="Inositol_monophosphatase_CS"/>
</dbReference>
<keyword evidence="8" id="KW-1185">Reference proteome</keyword>
<dbReference type="HAMAP" id="MF_02095">
    <property type="entry name" value="CysQ"/>
    <property type="match status" value="1"/>
</dbReference>
<organism evidence="7 8">
    <name type="scientific">Thiomicrorhabdus heinhorstiae</name>
    <dbReference type="NCBI Taxonomy" id="2748010"/>
    <lineage>
        <taxon>Bacteria</taxon>
        <taxon>Pseudomonadati</taxon>
        <taxon>Pseudomonadota</taxon>
        <taxon>Gammaproteobacteria</taxon>
        <taxon>Thiotrichales</taxon>
        <taxon>Piscirickettsiaceae</taxon>
        <taxon>Thiomicrorhabdus</taxon>
    </lineage>
</organism>
<dbReference type="InterPro" id="IPR000760">
    <property type="entry name" value="Inositol_monophosphatase-like"/>
</dbReference>
<comment type="cofactor">
    <cofactor evidence="6">
        <name>Mg(2+)</name>
        <dbReference type="ChEBI" id="CHEBI:18420"/>
    </cofactor>
</comment>
<dbReference type="NCBIfam" id="TIGR01331">
    <property type="entry name" value="bisphos_cysQ"/>
    <property type="match status" value="1"/>
</dbReference>
<feature type="binding site" evidence="6">
    <location>
        <position position="100"/>
    </location>
    <ligand>
        <name>Mg(2+)</name>
        <dbReference type="ChEBI" id="CHEBI:18420"/>
        <label>2</label>
    </ligand>
</feature>
<gene>
    <name evidence="6 7" type="primary">cysQ</name>
    <name evidence="7" type="ORF">H8792_011065</name>
</gene>
<keyword evidence="4 6" id="KW-0378">Hydrolase</keyword>
<dbReference type="CDD" id="cd01638">
    <property type="entry name" value="CysQ"/>
    <property type="match status" value="1"/>
</dbReference>
<feature type="binding site" evidence="6">
    <location>
        <position position="97"/>
    </location>
    <ligand>
        <name>Mg(2+)</name>
        <dbReference type="ChEBI" id="CHEBI:18420"/>
        <label>1</label>
    </ligand>
</feature>
<feature type="binding site" evidence="6">
    <location>
        <position position="99"/>
    </location>
    <ligand>
        <name>Mg(2+)</name>
        <dbReference type="ChEBI" id="CHEBI:18420"/>
        <label>1</label>
    </ligand>
</feature>
<comment type="caution">
    <text evidence="7">The sequence shown here is derived from an EMBL/GenBank/DDBJ whole genome shotgun (WGS) entry which is preliminary data.</text>
</comment>
<dbReference type="Pfam" id="PF00459">
    <property type="entry name" value="Inositol_P"/>
    <property type="match status" value="1"/>
</dbReference>
<sequence>MDLTPSVLRQLLPELTKITCAAGDEIMRIYQSHLCRDCDVETKSDGTPVTEADKRADELIWQSLRALTPNIPIISEESVCDVPFEQRRDWSRYWLIDPLDGTKEFIEKSGEFSVNIALIDQHHPCLGLVYAPTTQDLYLGVKGVGAYKLTEAAEFVAENELSEESLFANVRSIKTCPVDTQMPVKVAVSRRHGALSQRYFAEFDKVHKIKMGSALKTCLVAEGKADVYPRFGPTSLWDTAASQCVLEAAGGAVLNAAGHSLEYVQTESLLNPFFIAVGDTDFSWPSFPEVF</sequence>
<reference evidence="7 8" key="1">
    <citation type="submission" date="2020-11" db="EMBL/GenBank/DDBJ databases">
        <title>Sulfur oxidizing isolate from Hospital Hole Sinkhole.</title>
        <authorList>
            <person name="Scott K.M."/>
        </authorList>
    </citation>
    <scope>NUCLEOTIDE SEQUENCE [LARGE SCALE GENOMIC DNA]</scope>
    <source>
        <strain evidence="7 8">HH1</strain>
    </source>
</reference>
<keyword evidence="2 6" id="KW-1003">Cell membrane</keyword>
<keyword evidence="5 6" id="KW-0472">Membrane</keyword>
<dbReference type="EC" id="3.1.3.7" evidence="6"/>
<comment type="similarity">
    <text evidence="1 6">Belongs to the inositol monophosphatase superfamily. CysQ family.</text>
</comment>
<comment type="function">
    <text evidence="6">Converts adenosine-3',5'-bisphosphate (PAP) to AMP.</text>
</comment>
<comment type="catalytic activity">
    <reaction evidence="6">
        <text>adenosine 3',5'-bisphosphate + H2O = AMP + phosphate</text>
        <dbReference type="Rhea" id="RHEA:10040"/>
        <dbReference type="ChEBI" id="CHEBI:15377"/>
        <dbReference type="ChEBI" id="CHEBI:43474"/>
        <dbReference type="ChEBI" id="CHEBI:58343"/>
        <dbReference type="ChEBI" id="CHEBI:456215"/>
        <dbReference type="EC" id="3.1.3.7"/>
    </reaction>
</comment>